<keyword evidence="3" id="KW-1185">Reference proteome</keyword>
<accession>A0AA43XJ57</accession>
<reference evidence="2 3" key="1">
    <citation type="submission" date="2019-04" db="EMBL/GenBank/DDBJ databases">
        <title>Isachenkonia alkalipeptolytica gen. nov. sp. nov. a new anaerobic, alkiliphilic organothrophic bacterium capable to reduce synthesized ferrihydrite isolated from a soda lake.</title>
        <authorList>
            <person name="Toshchakov S.V."/>
            <person name="Zavarzina D.G."/>
            <person name="Zhilina T.N."/>
            <person name="Kostrikina N.A."/>
            <person name="Kublanov I.V."/>
        </authorList>
    </citation>
    <scope>NUCLEOTIDE SEQUENCE [LARGE SCALE GENOMIC DNA]</scope>
    <source>
        <strain evidence="2 3">Z-1701</strain>
    </source>
</reference>
<protein>
    <submittedName>
        <fullName evidence="2">Uncharacterized protein</fullName>
    </submittedName>
</protein>
<dbReference type="RefSeq" id="WP_160719574.1">
    <property type="nucleotide sequence ID" value="NZ_SUMG01000004.1"/>
</dbReference>
<gene>
    <name evidence="2" type="ORF">ISALK_04575</name>
</gene>
<organism evidence="2 3">
    <name type="scientific">Isachenkonia alkalipeptolytica</name>
    <dbReference type="NCBI Taxonomy" id="2565777"/>
    <lineage>
        <taxon>Bacteria</taxon>
        <taxon>Bacillati</taxon>
        <taxon>Bacillota</taxon>
        <taxon>Clostridia</taxon>
        <taxon>Eubacteriales</taxon>
        <taxon>Clostridiaceae</taxon>
        <taxon>Isachenkonia</taxon>
    </lineage>
</organism>
<name>A0AA43XJ57_9CLOT</name>
<evidence type="ECO:0000256" key="1">
    <source>
        <dbReference type="SAM" id="Phobius"/>
    </source>
</evidence>
<sequence>MVGMIPSLSLDPTKDRCYSRKKGGGPIFGKAKHWTKRDWLRHGLTTFMASVFFILIRSFLEDFEGSREMLMQFIVFFVIFGGLQILFGGIFKKIQT</sequence>
<dbReference type="Proteomes" id="UP000449710">
    <property type="component" value="Unassembled WGS sequence"/>
</dbReference>
<feature type="transmembrane region" description="Helical" evidence="1">
    <location>
        <begin position="39"/>
        <end position="60"/>
    </location>
</feature>
<keyword evidence="1" id="KW-1133">Transmembrane helix</keyword>
<keyword evidence="1" id="KW-0812">Transmembrane</keyword>
<feature type="transmembrane region" description="Helical" evidence="1">
    <location>
        <begin position="72"/>
        <end position="91"/>
    </location>
</feature>
<proteinExistence type="predicted"/>
<evidence type="ECO:0000313" key="2">
    <source>
        <dbReference type="EMBL" id="NBG87768.1"/>
    </source>
</evidence>
<dbReference type="AlphaFoldDB" id="A0AA43XJ57"/>
<comment type="caution">
    <text evidence="2">The sequence shown here is derived from an EMBL/GenBank/DDBJ whole genome shotgun (WGS) entry which is preliminary data.</text>
</comment>
<keyword evidence="1" id="KW-0472">Membrane</keyword>
<dbReference type="EMBL" id="SUMG01000004">
    <property type="protein sequence ID" value="NBG87768.1"/>
    <property type="molecule type" value="Genomic_DNA"/>
</dbReference>
<evidence type="ECO:0000313" key="3">
    <source>
        <dbReference type="Proteomes" id="UP000449710"/>
    </source>
</evidence>